<organism evidence="3 4">
    <name type="scientific">Fodinicola feengrottensis</name>
    <dbReference type="NCBI Taxonomy" id="435914"/>
    <lineage>
        <taxon>Bacteria</taxon>
        <taxon>Bacillati</taxon>
        <taxon>Actinomycetota</taxon>
        <taxon>Actinomycetes</taxon>
        <taxon>Mycobacteriales</taxon>
        <taxon>Fodinicola</taxon>
    </lineage>
</organism>
<proteinExistence type="inferred from homology"/>
<evidence type="ECO:0000313" key="3">
    <source>
        <dbReference type="EMBL" id="GAA1681839.1"/>
    </source>
</evidence>
<evidence type="ECO:0000256" key="1">
    <source>
        <dbReference type="ARBA" id="ARBA00006817"/>
    </source>
</evidence>
<dbReference type="Pfam" id="PF08327">
    <property type="entry name" value="AHSA1"/>
    <property type="match status" value="1"/>
</dbReference>
<sequence>MSRDFEINKEVELPAEPELVWDAIATGPGMSSWFMGPHEIDPAVGGKIKLTIGDFSEQSTITAWDPPKHLAYETTTGDDGSFHAMEYLLEAKDGGSTVLRFVHSGRIGPEWGDEYVDMTTSGWDFYLHTLGQYVRYFAGRPGTYVYAQLPKAPDGTDPWSLLVDGLGLTEPLRVGDPVRMAVDGLDPIDGVVDYTIPQVREVLGIRGKDALYRFHSSGAIGHHCFGADAEKATKAWQDTLNRVYR</sequence>
<dbReference type="InterPro" id="IPR013538">
    <property type="entry name" value="ASHA1/2-like_C"/>
</dbReference>
<protein>
    <submittedName>
        <fullName evidence="3">SRPBCC domain-containing protein</fullName>
    </submittedName>
</protein>
<comment type="caution">
    <text evidence="3">The sequence shown here is derived from an EMBL/GenBank/DDBJ whole genome shotgun (WGS) entry which is preliminary data.</text>
</comment>
<keyword evidence="4" id="KW-1185">Reference proteome</keyword>
<dbReference type="Proteomes" id="UP001500618">
    <property type="component" value="Unassembled WGS sequence"/>
</dbReference>
<gene>
    <name evidence="3" type="ORF">GCM10009765_33740</name>
</gene>
<evidence type="ECO:0000259" key="2">
    <source>
        <dbReference type="Pfam" id="PF08327"/>
    </source>
</evidence>
<reference evidence="4" key="1">
    <citation type="journal article" date="2019" name="Int. J. Syst. Evol. Microbiol.">
        <title>The Global Catalogue of Microorganisms (GCM) 10K type strain sequencing project: providing services to taxonomists for standard genome sequencing and annotation.</title>
        <authorList>
            <consortium name="The Broad Institute Genomics Platform"/>
            <consortium name="The Broad Institute Genome Sequencing Center for Infectious Disease"/>
            <person name="Wu L."/>
            <person name="Ma J."/>
        </authorList>
    </citation>
    <scope>NUCLEOTIDE SEQUENCE [LARGE SCALE GENOMIC DNA]</scope>
    <source>
        <strain evidence="4">JCM 14718</strain>
    </source>
</reference>
<dbReference type="EMBL" id="BAAANY010000010">
    <property type="protein sequence ID" value="GAA1681839.1"/>
    <property type="molecule type" value="Genomic_DNA"/>
</dbReference>
<dbReference type="CDD" id="cd07814">
    <property type="entry name" value="SRPBCC_CalC_Aha1-like"/>
    <property type="match status" value="1"/>
</dbReference>
<evidence type="ECO:0000313" key="4">
    <source>
        <dbReference type="Proteomes" id="UP001500618"/>
    </source>
</evidence>
<dbReference type="RefSeq" id="WP_163571752.1">
    <property type="nucleotide sequence ID" value="NZ_BAAANY010000010.1"/>
</dbReference>
<accession>A0ABP4T3Q7</accession>
<dbReference type="Gene3D" id="3.30.530.20">
    <property type="match status" value="1"/>
</dbReference>
<dbReference type="SUPFAM" id="SSF55961">
    <property type="entry name" value="Bet v1-like"/>
    <property type="match status" value="1"/>
</dbReference>
<comment type="similarity">
    <text evidence="1">Belongs to the AHA1 family.</text>
</comment>
<feature type="domain" description="Activator of Hsp90 ATPase homologue 1/2-like C-terminal" evidence="2">
    <location>
        <begin position="15"/>
        <end position="134"/>
    </location>
</feature>
<name>A0ABP4T3Q7_9ACTN</name>
<dbReference type="InterPro" id="IPR023393">
    <property type="entry name" value="START-like_dom_sf"/>
</dbReference>